<keyword evidence="2" id="KW-0812">Transmembrane</keyword>
<name>S3CZJ2_GLAL2</name>
<feature type="transmembrane region" description="Helical" evidence="2">
    <location>
        <begin position="43"/>
        <end position="64"/>
    </location>
</feature>
<keyword evidence="4" id="KW-1185">Reference proteome</keyword>
<protein>
    <submittedName>
        <fullName evidence="3">Uncharacterized protein</fullName>
    </submittedName>
</protein>
<feature type="region of interest" description="Disordered" evidence="1">
    <location>
        <begin position="238"/>
        <end position="262"/>
    </location>
</feature>
<proteinExistence type="predicted"/>
<organism evidence="3 4">
    <name type="scientific">Glarea lozoyensis (strain ATCC 20868 / MF5171)</name>
    <dbReference type="NCBI Taxonomy" id="1116229"/>
    <lineage>
        <taxon>Eukaryota</taxon>
        <taxon>Fungi</taxon>
        <taxon>Dikarya</taxon>
        <taxon>Ascomycota</taxon>
        <taxon>Pezizomycotina</taxon>
        <taxon>Leotiomycetes</taxon>
        <taxon>Helotiales</taxon>
        <taxon>Helotiaceae</taxon>
        <taxon>Glarea</taxon>
    </lineage>
</organism>
<feature type="compositionally biased region" description="Basic residues" evidence="1">
    <location>
        <begin position="249"/>
        <end position="262"/>
    </location>
</feature>
<reference evidence="3 4" key="1">
    <citation type="journal article" date="2013" name="BMC Genomics">
        <title>Genomics-driven discovery of the pneumocandin biosynthetic gene cluster in the fungus Glarea lozoyensis.</title>
        <authorList>
            <person name="Chen L."/>
            <person name="Yue Q."/>
            <person name="Zhang X."/>
            <person name="Xiang M."/>
            <person name="Wang C."/>
            <person name="Li S."/>
            <person name="Che Y."/>
            <person name="Ortiz-Lopez F.J."/>
            <person name="Bills G.F."/>
            <person name="Liu X."/>
            <person name="An Z."/>
        </authorList>
    </citation>
    <scope>NUCLEOTIDE SEQUENCE [LARGE SCALE GENOMIC DNA]</scope>
    <source>
        <strain evidence="4">ATCC 20868 / MF5171</strain>
    </source>
</reference>
<gene>
    <name evidence="3" type="ORF">GLAREA_13012</name>
</gene>
<dbReference type="AlphaFoldDB" id="S3CZJ2"/>
<dbReference type="HOGENOM" id="CLU_1061922_0_0_1"/>
<keyword evidence="2" id="KW-0472">Membrane</keyword>
<dbReference type="RefSeq" id="XP_008082682.1">
    <property type="nucleotide sequence ID" value="XM_008084491.1"/>
</dbReference>
<evidence type="ECO:0000256" key="2">
    <source>
        <dbReference type="SAM" id="Phobius"/>
    </source>
</evidence>
<feature type="transmembrane region" description="Helical" evidence="2">
    <location>
        <begin position="6"/>
        <end position="22"/>
    </location>
</feature>
<evidence type="ECO:0000313" key="3">
    <source>
        <dbReference type="EMBL" id="EPE30289.1"/>
    </source>
</evidence>
<keyword evidence="2" id="KW-1133">Transmembrane helix</keyword>
<dbReference type="EMBL" id="KE145364">
    <property type="protein sequence ID" value="EPE30289.1"/>
    <property type="molecule type" value="Genomic_DNA"/>
</dbReference>
<dbReference type="OrthoDB" id="3552736at2759"/>
<dbReference type="GeneID" id="19472052"/>
<dbReference type="KEGG" id="glz:GLAREA_13012"/>
<dbReference type="Proteomes" id="UP000016922">
    <property type="component" value="Unassembled WGS sequence"/>
</dbReference>
<sequence length="262" mass="28886">MGSFVYHLVEAGWMMVVQVFLLKAQHFHQTNPRNRPLTSFEKGIIGTAFWITFLLGGALCRLLLRFSQTVISGNGELPTTPNVEGGSGTGRFVYKVLATWLIHKAVNFILETVLPFWDELARDSSKARQKLEVRASELLEGIQDFIQGKGFGAGQVQVLRSGQEISLERRQVNDPVHGQRTLDWNVVVDKTALNEMMETLGPPGGFGEMGFNVSRDGVCFEAMGVGTRFNLKFGLSGSKTGDGGVEVKTKKRPPLKGRSNTK</sequence>
<evidence type="ECO:0000313" key="4">
    <source>
        <dbReference type="Proteomes" id="UP000016922"/>
    </source>
</evidence>
<accession>S3CZJ2</accession>
<evidence type="ECO:0000256" key="1">
    <source>
        <dbReference type="SAM" id="MobiDB-lite"/>
    </source>
</evidence>